<feature type="signal peptide" evidence="1">
    <location>
        <begin position="1"/>
        <end position="19"/>
    </location>
</feature>
<dbReference type="RefSeq" id="WP_198874479.1">
    <property type="nucleotide sequence ID" value="NZ_JAEKMH010000001.1"/>
</dbReference>
<evidence type="ECO:0000256" key="1">
    <source>
        <dbReference type="SAM" id="SignalP"/>
    </source>
</evidence>
<sequence length="165" mass="17722">MRLPLIIALSLAVVLPSTAGECTLYNARYKQPDAPWWLTFTQVPQFGAPNQTAAFYIELPNSGVTIDGGVSVPNGFGAPLWSISGPCSGEEGAETCTFLTEDSNPSIYGIYDGKVTFLSSERGSAAPEQVILPQLSVSLWYSSYRQDEWDGDVSPGDAFELVGCD</sequence>
<name>A0A934IM66_9HYPH</name>
<dbReference type="Proteomes" id="UP000602124">
    <property type="component" value="Unassembled WGS sequence"/>
</dbReference>
<feature type="chain" id="PRO_5037090534" evidence="1">
    <location>
        <begin position="20"/>
        <end position="165"/>
    </location>
</feature>
<keyword evidence="1" id="KW-0732">Signal</keyword>
<accession>A0A934IM66</accession>
<evidence type="ECO:0000313" key="2">
    <source>
        <dbReference type="EMBL" id="MBJ3783233.1"/>
    </source>
</evidence>
<dbReference type="EMBL" id="JAEKMH010000001">
    <property type="protein sequence ID" value="MBJ3783233.1"/>
    <property type="molecule type" value="Genomic_DNA"/>
</dbReference>
<organism evidence="2 3">
    <name type="scientific">Devosia sediminis</name>
    <dbReference type="NCBI Taxonomy" id="2798801"/>
    <lineage>
        <taxon>Bacteria</taxon>
        <taxon>Pseudomonadati</taxon>
        <taxon>Pseudomonadota</taxon>
        <taxon>Alphaproteobacteria</taxon>
        <taxon>Hyphomicrobiales</taxon>
        <taxon>Devosiaceae</taxon>
        <taxon>Devosia</taxon>
    </lineage>
</organism>
<proteinExistence type="predicted"/>
<evidence type="ECO:0000313" key="3">
    <source>
        <dbReference type="Proteomes" id="UP000602124"/>
    </source>
</evidence>
<protein>
    <submittedName>
        <fullName evidence="2">Uncharacterized protein</fullName>
    </submittedName>
</protein>
<keyword evidence="3" id="KW-1185">Reference proteome</keyword>
<dbReference type="AlphaFoldDB" id="A0A934IM66"/>
<reference evidence="2" key="1">
    <citation type="submission" date="2020-12" db="EMBL/GenBank/DDBJ databases">
        <title>Devosia sp. MSA67 isolated from Mo River.</title>
        <authorList>
            <person name="Ma F."/>
            <person name="Zi Z."/>
        </authorList>
    </citation>
    <scope>NUCLEOTIDE SEQUENCE</scope>
    <source>
        <strain evidence="2">MSA67</strain>
    </source>
</reference>
<gene>
    <name evidence="2" type="ORF">JEQ47_00755</name>
</gene>
<comment type="caution">
    <text evidence="2">The sequence shown here is derived from an EMBL/GenBank/DDBJ whole genome shotgun (WGS) entry which is preliminary data.</text>
</comment>